<dbReference type="Proteomes" id="UP000199051">
    <property type="component" value="Unassembled WGS sequence"/>
</dbReference>
<dbReference type="InterPro" id="IPR015421">
    <property type="entry name" value="PyrdxlP-dep_Trfase_major"/>
</dbReference>
<comment type="cofactor">
    <cofactor evidence="1">
        <name>pyridoxal 5'-phosphate</name>
        <dbReference type="ChEBI" id="CHEBI:597326"/>
    </cofactor>
</comment>
<feature type="modified residue" description="N6-(pyridoxal phosphate)lysine" evidence="1">
    <location>
        <position position="216"/>
    </location>
</feature>
<comment type="pathway">
    <text evidence="1">Amino-acid biosynthesis; ergothioneine biosynthesis.</text>
</comment>
<comment type="catalytic activity">
    <reaction evidence="1">
        <text>S-(hercyn-2-yl)-L-cysteine S-oxide + AH2 + H(+) = ergothioneine + pyruvate + A + NH4(+)</text>
        <dbReference type="Rhea" id="RHEA:42688"/>
        <dbReference type="ChEBI" id="CHEBI:13193"/>
        <dbReference type="ChEBI" id="CHEBI:15361"/>
        <dbReference type="ChEBI" id="CHEBI:15378"/>
        <dbReference type="ChEBI" id="CHEBI:17499"/>
        <dbReference type="ChEBI" id="CHEBI:28938"/>
        <dbReference type="ChEBI" id="CHEBI:82706"/>
        <dbReference type="ChEBI" id="CHEBI:134344"/>
    </reaction>
</comment>
<accession>A0A1H9TPG5</accession>
<organism evidence="3 4">
    <name type="scientific">Actinokineospora terrae</name>
    <dbReference type="NCBI Taxonomy" id="155974"/>
    <lineage>
        <taxon>Bacteria</taxon>
        <taxon>Bacillati</taxon>
        <taxon>Actinomycetota</taxon>
        <taxon>Actinomycetes</taxon>
        <taxon>Pseudonocardiales</taxon>
        <taxon>Pseudonocardiaceae</taxon>
        <taxon>Actinokineospora</taxon>
    </lineage>
</organism>
<evidence type="ECO:0000256" key="1">
    <source>
        <dbReference type="HAMAP-Rule" id="MF_02038"/>
    </source>
</evidence>
<sequence>MDTQLIPAELAQEDTPSAATQVFLDSAGSSLPPQSVVDEVVNHVRREAEVGGYRAYGERLDDLEAGYGLAAEFFGCAPDEVAFTDSATRSWLSVLDAVPLTQGDRILTTEVEYGGNAIALLNLAQQVGATVELVPSGADGLIDLDALRDTLDERVKLVSLVHVPTNGGVVSPVAGAAAIAREAGALVLLDACQSIGQLPVTLAGTGADVITGTGRKWLRGPRGTGVLVVRRDALTRLRPRLVDLAGATWTGPSEIALREDARVFELWENSIADRLGLLVAFRYALDLGLDRIAASVTDRANRLRAGLARLPRATVRDLGEHPSGIVSFTIDGMAADDVKAALAERDITVTVSRVTSTRHDMSRRGLEQVVRASPHYFVADGQIERAVDAVARL</sequence>
<name>A0A1H9TPG5_9PSEU</name>
<dbReference type="Gene3D" id="3.40.640.10">
    <property type="entry name" value="Type I PLP-dependent aspartate aminotransferase-like (Major domain)"/>
    <property type="match status" value="1"/>
</dbReference>
<dbReference type="STRING" id="155974.SAMN04487818_106397"/>
<dbReference type="HAMAP" id="MF_02038">
    <property type="entry name" value="EgtE"/>
    <property type="match status" value="1"/>
</dbReference>
<comment type="function">
    <text evidence="1">Probably catalyzes the conversion of hercynylcysteine sulfoxide to ergothioneine.</text>
</comment>
<evidence type="ECO:0000259" key="2">
    <source>
        <dbReference type="Pfam" id="PF00266"/>
    </source>
</evidence>
<dbReference type="RefSeq" id="WP_245782413.1">
    <property type="nucleotide sequence ID" value="NZ_FOGI01000006.1"/>
</dbReference>
<keyword evidence="1" id="KW-0663">Pyridoxal phosphate</keyword>
<dbReference type="Pfam" id="PF00266">
    <property type="entry name" value="Aminotran_5"/>
    <property type="match status" value="1"/>
</dbReference>
<gene>
    <name evidence="1" type="primary">egtE</name>
    <name evidence="3" type="ORF">SAMN04487818_106397</name>
</gene>
<dbReference type="GO" id="GO:1990411">
    <property type="term" value="F:hercynylcysteine sulfoxide lyase activity (ergothioneine-forming)"/>
    <property type="evidence" value="ECO:0007669"/>
    <property type="project" value="RHEA"/>
</dbReference>
<protein>
    <recommendedName>
        <fullName evidence="1">Probable hercynylcysteine sulfoxide lyase</fullName>
        <ecNumber evidence="1">4.4.-.-</ecNumber>
    </recommendedName>
</protein>
<dbReference type="PANTHER" id="PTHR43586">
    <property type="entry name" value="CYSTEINE DESULFURASE"/>
    <property type="match status" value="1"/>
</dbReference>
<dbReference type="AlphaFoldDB" id="A0A1H9TPG5"/>
<dbReference type="PANTHER" id="PTHR43586:SF24">
    <property type="entry name" value="BLR4730 PROTEIN"/>
    <property type="match status" value="1"/>
</dbReference>
<comment type="similarity">
    <text evidence="1">Belongs to the class-V pyridoxal-phosphate-dependent aminotransferase family. EgtE subfamily.</text>
</comment>
<feature type="domain" description="Aminotransferase class V" evidence="2">
    <location>
        <begin position="22"/>
        <end position="380"/>
    </location>
</feature>
<dbReference type="InterPro" id="IPR015424">
    <property type="entry name" value="PyrdxlP-dep_Trfase"/>
</dbReference>
<dbReference type="UniPathway" id="UPA01014"/>
<dbReference type="EC" id="4.4.-.-" evidence="1"/>
<dbReference type="InterPro" id="IPR000192">
    <property type="entry name" value="Aminotrans_V_dom"/>
</dbReference>
<evidence type="ECO:0000313" key="4">
    <source>
        <dbReference type="Proteomes" id="UP000199051"/>
    </source>
</evidence>
<dbReference type="SUPFAM" id="SSF53383">
    <property type="entry name" value="PLP-dependent transferases"/>
    <property type="match status" value="1"/>
</dbReference>
<proteinExistence type="inferred from homology"/>
<keyword evidence="1 3" id="KW-0456">Lyase</keyword>
<dbReference type="EMBL" id="FOGI01000006">
    <property type="protein sequence ID" value="SER99005.1"/>
    <property type="molecule type" value="Genomic_DNA"/>
</dbReference>
<evidence type="ECO:0000313" key="3">
    <source>
        <dbReference type="EMBL" id="SER99005.1"/>
    </source>
</evidence>
<dbReference type="InterPro" id="IPR015422">
    <property type="entry name" value="PyrdxlP-dep_Trfase_small"/>
</dbReference>
<reference evidence="4" key="1">
    <citation type="submission" date="2016-10" db="EMBL/GenBank/DDBJ databases">
        <authorList>
            <person name="Varghese N."/>
            <person name="Submissions S."/>
        </authorList>
    </citation>
    <scope>NUCLEOTIDE SEQUENCE [LARGE SCALE GENOMIC DNA]</scope>
    <source>
        <strain evidence="4">DSM 44260</strain>
    </source>
</reference>
<dbReference type="InterPro" id="IPR027563">
    <property type="entry name" value="EgtE"/>
</dbReference>
<dbReference type="Gene3D" id="3.90.1150.10">
    <property type="entry name" value="Aspartate Aminotransferase, domain 1"/>
    <property type="match status" value="1"/>
</dbReference>
<keyword evidence="4" id="KW-1185">Reference proteome</keyword>